<dbReference type="InterPro" id="IPR014922">
    <property type="entry name" value="YdhG-like"/>
</dbReference>
<dbReference type="AlphaFoldDB" id="A0AAV2VWM6"/>
<protein>
    <recommendedName>
        <fullName evidence="1">YdhG-like domain-containing protein</fullName>
    </recommendedName>
</protein>
<evidence type="ECO:0000259" key="1">
    <source>
        <dbReference type="Pfam" id="PF08818"/>
    </source>
</evidence>
<evidence type="ECO:0000313" key="3">
    <source>
        <dbReference type="Proteomes" id="UP000018211"/>
    </source>
</evidence>
<reference evidence="2 3" key="1">
    <citation type="journal article" date="2013" name="ISME J.">
        <title>Comparative genomics of pathogenic lineages of Vibrio nigripulchritudo identifies virulence-associated traits.</title>
        <authorList>
            <person name="Goudenege D."/>
            <person name="Labreuche Y."/>
            <person name="Krin E."/>
            <person name="Ansquer D."/>
            <person name="Mangenot S."/>
            <person name="Calteau A."/>
            <person name="Medigue C."/>
            <person name="Mazel D."/>
            <person name="Polz M.F."/>
            <person name="Le Roux F."/>
        </authorList>
    </citation>
    <scope>NUCLEOTIDE SEQUENCE [LARGE SCALE GENOMIC DNA]</scope>
    <source>
        <strain evidence="2 3">SOn1</strain>
    </source>
</reference>
<accession>A0AAV2VWM6</accession>
<gene>
    <name evidence="2" type="ORF">VIBNISOn1_790066</name>
</gene>
<sequence>MSEIKTRPNRKSVTKFLNAVEHDKRREDAFELLAMFERVTERKAVMWGDSIVGFGSYEYTNTKGTYSWMITGFSPRKQNLTVYIMQGFSDYADDLAAIGKVKTAKSCLYLTNLSKINMEALESLLVKAVRDMEEKYDCR</sequence>
<feature type="domain" description="YdhG-like" evidence="1">
    <location>
        <begin position="25"/>
        <end position="129"/>
    </location>
</feature>
<organism evidence="2 3">
    <name type="scientific">Vibrio nigripulchritudo SOn1</name>
    <dbReference type="NCBI Taxonomy" id="1238450"/>
    <lineage>
        <taxon>Bacteria</taxon>
        <taxon>Pseudomonadati</taxon>
        <taxon>Pseudomonadota</taxon>
        <taxon>Gammaproteobacteria</taxon>
        <taxon>Vibrionales</taxon>
        <taxon>Vibrionaceae</taxon>
        <taxon>Vibrio</taxon>
    </lineage>
</organism>
<dbReference type="RefSeq" id="WP_022613377.1">
    <property type="nucleotide sequence ID" value="NZ_LK391965.1"/>
</dbReference>
<dbReference type="EMBL" id="CAOF01000174">
    <property type="protein sequence ID" value="CCO49139.1"/>
    <property type="molecule type" value="Genomic_DNA"/>
</dbReference>
<comment type="caution">
    <text evidence="2">The sequence shown here is derived from an EMBL/GenBank/DDBJ whole genome shotgun (WGS) entry which is preliminary data.</text>
</comment>
<dbReference type="Pfam" id="PF08818">
    <property type="entry name" value="DUF1801"/>
    <property type="match status" value="1"/>
</dbReference>
<evidence type="ECO:0000313" key="2">
    <source>
        <dbReference type="EMBL" id="CCO49139.1"/>
    </source>
</evidence>
<dbReference type="SUPFAM" id="SSF159888">
    <property type="entry name" value="YdhG-like"/>
    <property type="match status" value="1"/>
</dbReference>
<dbReference type="Proteomes" id="UP000018211">
    <property type="component" value="Unassembled WGS sequence"/>
</dbReference>
<proteinExistence type="predicted"/>
<name>A0AAV2VWM6_9VIBR</name>